<dbReference type="GO" id="GO:0020037">
    <property type="term" value="F:heme binding"/>
    <property type="evidence" value="ECO:0007669"/>
    <property type="project" value="InterPro"/>
</dbReference>
<keyword evidence="1" id="KW-0813">Transport</keyword>
<evidence type="ECO:0000256" key="1">
    <source>
        <dbReference type="ARBA" id="ARBA00022448"/>
    </source>
</evidence>
<keyword evidence="2 6" id="KW-0349">Heme</keyword>
<keyword evidence="10" id="KW-1185">Reference proteome</keyword>
<dbReference type="PRINTS" id="PR00604">
    <property type="entry name" value="CYTCHRMECIAB"/>
</dbReference>
<evidence type="ECO:0000313" key="10">
    <source>
        <dbReference type="Proteomes" id="UP000235005"/>
    </source>
</evidence>
<evidence type="ECO:0000259" key="8">
    <source>
        <dbReference type="PROSITE" id="PS51007"/>
    </source>
</evidence>
<dbReference type="PROSITE" id="PS51257">
    <property type="entry name" value="PROKAR_LIPOPROTEIN"/>
    <property type="match status" value="1"/>
</dbReference>
<dbReference type="Proteomes" id="UP000235005">
    <property type="component" value="Unassembled WGS sequence"/>
</dbReference>
<dbReference type="GO" id="GO:0009055">
    <property type="term" value="F:electron transfer activity"/>
    <property type="evidence" value="ECO:0007669"/>
    <property type="project" value="InterPro"/>
</dbReference>
<evidence type="ECO:0000256" key="4">
    <source>
        <dbReference type="ARBA" id="ARBA00022982"/>
    </source>
</evidence>
<comment type="caution">
    <text evidence="9">The sequence shown here is derived from an EMBL/GenBank/DDBJ whole genome shotgun (WGS) entry which is preliminary data.</text>
</comment>
<evidence type="ECO:0000256" key="2">
    <source>
        <dbReference type="ARBA" id="ARBA00022617"/>
    </source>
</evidence>
<keyword evidence="4" id="KW-0249">Electron transport</keyword>
<dbReference type="Gene3D" id="1.10.760.10">
    <property type="entry name" value="Cytochrome c-like domain"/>
    <property type="match status" value="1"/>
</dbReference>
<name>A0A2N5X5V2_9GAMM</name>
<keyword evidence="3 6" id="KW-0479">Metal-binding</keyword>
<dbReference type="PROSITE" id="PS51007">
    <property type="entry name" value="CYTC"/>
    <property type="match status" value="1"/>
</dbReference>
<dbReference type="PANTHER" id="PTHR11961">
    <property type="entry name" value="CYTOCHROME C"/>
    <property type="match status" value="1"/>
</dbReference>
<evidence type="ECO:0000256" key="5">
    <source>
        <dbReference type="ARBA" id="ARBA00023004"/>
    </source>
</evidence>
<organism evidence="9 10">
    <name type="scientific">Pseudohalioglobus lutimaris</name>
    <dbReference type="NCBI Taxonomy" id="1737061"/>
    <lineage>
        <taxon>Bacteria</taxon>
        <taxon>Pseudomonadati</taxon>
        <taxon>Pseudomonadota</taxon>
        <taxon>Gammaproteobacteria</taxon>
        <taxon>Cellvibrionales</taxon>
        <taxon>Halieaceae</taxon>
        <taxon>Pseudohalioglobus</taxon>
    </lineage>
</organism>
<sequence>MMFITRPQSYRASLLPLLVSVLAACSYEGGSSHGAAGVNESVDVSDWEEIAEKATAASVVKGEALFQMCTGCHSFEEGEPSPAGPGLFGFAGRRVGSLEAYPYTQALANSTERWTVSHFDAFIASPYDVYPGTGMAFSGLKNELDRQALIAFIGARLSEP</sequence>
<evidence type="ECO:0000256" key="3">
    <source>
        <dbReference type="ARBA" id="ARBA00022723"/>
    </source>
</evidence>
<evidence type="ECO:0000313" key="9">
    <source>
        <dbReference type="EMBL" id="PLW69870.1"/>
    </source>
</evidence>
<dbReference type="AlphaFoldDB" id="A0A2N5X5V2"/>
<gene>
    <name evidence="9" type="ORF">C0039_04875</name>
</gene>
<dbReference type="InterPro" id="IPR009056">
    <property type="entry name" value="Cyt_c-like_dom"/>
</dbReference>
<feature type="domain" description="Cytochrome c" evidence="8">
    <location>
        <begin position="57"/>
        <end position="157"/>
    </location>
</feature>
<reference evidence="9 10" key="1">
    <citation type="submission" date="2018-01" db="EMBL/GenBank/DDBJ databases">
        <title>The draft genome sequence of Halioglobus lutimaris HF004.</title>
        <authorList>
            <person name="Du Z.-J."/>
            <person name="Shi M.-J."/>
        </authorList>
    </citation>
    <scope>NUCLEOTIDE SEQUENCE [LARGE SCALE GENOMIC DNA]</scope>
    <source>
        <strain evidence="9 10">HF004</strain>
    </source>
</reference>
<dbReference type="InterPro" id="IPR036909">
    <property type="entry name" value="Cyt_c-like_dom_sf"/>
</dbReference>
<feature type="signal peptide" evidence="7">
    <location>
        <begin position="1"/>
        <end position="23"/>
    </location>
</feature>
<feature type="chain" id="PRO_5014659296" description="Cytochrome c domain-containing protein" evidence="7">
    <location>
        <begin position="24"/>
        <end position="160"/>
    </location>
</feature>
<dbReference type="InterPro" id="IPR002327">
    <property type="entry name" value="Cyt_c_1A/1B"/>
</dbReference>
<keyword evidence="5 6" id="KW-0408">Iron</keyword>
<proteinExistence type="predicted"/>
<protein>
    <recommendedName>
        <fullName evidence="8">Cytochrome c domain-containing protein</fullName>
    </recommendedName>
</protein>
<keyword evidence="7" id="KW-0732">Signal</keyword>
<accession>A0A2N5X5V2</accession>
<dbReference type="SUPFAM" id="SSF46626">
    <property type="entry name" value="Cytochrome c"/>
    <property type="match status" value="1"/>
</dbReference>
<dbReference type="EMBL" id="PKUS01000003">
    <property type="protein sequence ID" value="PLW69870.1"/>
    <property type="molecule type" value="Genomic_DNA"/>
</dbReference>
<dbReference type="GO" id="GO:0046872">
    <property type="term" value="F:metal ion binding"/>
    <property type="evidence" value="ECO:0007669"/>
    <property type="project" value="UniProtKB-KW"/>
</dbReference>
<evidence type="ECO:0000256" key="7">
    <source>
        <dbReference type="SAM" id="SignalP"/>
    </source>
</evidence>
<evidence type="ECO:0000256" key="6">
    <source>
        <dbReference type="PROSITE-ProRule" id="PRU00433"/>
    </source>
</evidence>